<dbReference type="SMART" id="SM00388">
    <property type="entry name" value="HisKA"/>
    <property type="match status" value="1"/>
</dbReference>
<dbReference type="Proteomes" id="UP000253426">
    <property type="component" value="Unassembled WGS sequence"/>
</dbReference>
<evidence type="ECO:0000313" key="15">
    <source>
        <dbReference type="Proteomes" id="UP000253426"/>
    </source>
</evidence>
<dbReference type="Pfam" id="PF00512">
    <property type="entry name" value="HisKA"/>
    <property type="match status" value="1"/>
</dbReference>
<evidence type="ECO:0000256" key="6">
    <source>
        <dbReference type="ARBA" id="ARBA00022679"/>
    </source>
</evidence>
<dbReference type="Gene3D" id="1.10.8.500">
    <property type="entry name" value="HAMP domain in histidine kinase"/>
    <property type="match status" value="1"/>
</dbReference>
<organism evidence="14 15">
    <name type="scientific">Roseimicrobium gellanilyticum</name>
    <dbReference type="NCBI Taxonomy" id="748857"/>
    <lineage>
        <taxon>Bacteria</taxon>
        <taxon>Pseudomonadati</taxon>
        <taxon>Verrucomicrobiota</taxon>
        <taxon>Verrucomicrobiia</taxon>
        <taxon>Verrucomicrobiales</taxon>
        <taxon>Verrucomicrobiaceae</taxon>
        <taxon>Roseimicrobium</taxon>
    </lineage>
</organism>
<dbReference type="CDD" id="cd00082">
    <property type="entry name" value="HisKA"/>
    <property type="match status" value="1"/>
</dbReference>
<dbReference type="InterPro" id="IPR003660">
    <property type="entry name" value="HAMP_dom"/>
</dbReference>
<evidence type="ECO:0000256" key="4">
    <source>
        <dbReference type="ARBA" id="ARBA00022475"/>
    </source>
</evidence>
<dbReference type="InterPro" id="IPR003594">
    <property type="entry name" value="HATPase_dom"/>
</dbReference>
<feature type="region of interest" description="Disordered" evidence="10">
    <location>
        <begin position="120"/>
        <end position="183"/>
    </location>
</feature>
<dbReference type="GO" id="GO:0005886">
    <property type="term" value="C:plasma membrane"/>
    <property type="evidence" value="ECO:0007669"/>
    <property type="project" value="UniProtKB-SubCell"/>
</dbReference>
<dbReference type="GO" id="GO:0005524">
    <property type="term" value="F:ATP binding"/>
    <property type="evidence" value="ECO:0007669"/>
    <property type="project" value="UniProtKB-KW"/>
</dbReference>
<accession>A0A366HIT5</accession>
<dbReference type="SUPFAM" id="SSF47384">
    <property type="entry name" value="Homodimeric domain of signal transducing histidine kinase"/>
    <property type="match status" value="1"/>
</dbReference>
<dbReference type="InterPro" id="IPR005467">
    <property type="entry name" value="His_kinase_dom"/>
</dbReference>
<name>A0A366HIT5_9BACT</name>
<dbReference type="PROSITE" id="PS50109">
    <property type="entry name" value="HIS_KIN"/>
    <property type="match status" value="1"/>
</dbReference>
<comment type="subcellular location">
    <subcellularLocation>
        <location evidence="2">Cell membrane</location>
        <topology evidence="2">Multi-pass membrane protein</topology>
    </subcellularLocation>
</comment>
<feature type="compositionally biased region" description="Basic and acidic residues" evidence="10">
    <location>
        <begin position="161"/>
        <end position="170"/>
    </location>
</feature>
<dbReference type="SUPFAM" id="SSF158472">
    <property type="entry name" value="HAMP domain-like"/>
    <property type="match status" value="1"/>
</dbReference>
<dbReference type="InterPro" id="IPR050980">
    <property type="entry name" value="2C_sensor_his_kinase"/>
</dbReference>
<dbReference type="InterPro" id="IPR004358">
    <property type="entry name" value="Sig_transdc_His_kin-like_C"/>
</dbReference>
<dbReference type="Gene3D" id="1.10.287.130">
    <property type="match status" value="1"/>
</dbReference>
<comment type="caution">
    <text evidence="14">The sequence shown here is derived from an EMBL/GenBank/DDBJ whole genome shotgun (WGS) entry which is preliminary data.</text>
</comment>
<gene>
    <name evidence="14" type="ORF">DES53_106375</name>
</gene>
<feature type="transmembrane region" description="Helical" evidence="11">
    <location>
        <begin position="12"/>
        <end position="34"/>
    </location>
</feature>
<dbReference type="PRINTS" id="PR00344">
    <property type="entry name" value="BCTRLSENSOR"/>
</dbReference>
<dbReference type="InterPro" id="IPR003661">
    <property type="entry name" value="HisK_dim/P_dom"/>
</dbReference>
<dbReference type="SUPFAM" id="SSF55874">
    <property type="entry name" value="ATPase domain of HSP90 chaperone/DNA topoisomerase II/histidine kinase"/>
    <property type="match status" value="1"/>
</dbReference>
<keyword evidence="15" id="KW-1185">Reference proteome</keyword>
<feature type="transmembrane region" description="Helical" evidence="11">
    <location>
        <begin position="233"/>
        <end position="255"/>
    </location>
</feature>
<sequence>MMDPMRVRFPIPVKLLAGFLANVALIALGFWIVFRSQFGGVSSELMQGVMEPRMQAMAVRVAAELREQPSSQWESLLHGHSQALGIDFSLFDSEIEYVTGVHNTLPPTVLDMVREKLTPHLRRRGEGNGPRPAPPPPPSLGLDPLDDIFGSSGGRPPPPPPREREDERRSPPPMDPSMARYPTVMAHTSSPPGYWAVIRVPAVAAERGYLPALLVVRSDTLTAGGVFLDPKPWFYAGIGVLVLSALIWVPLALGFTRSIQRLRRTTGRVAEGDFEVAVPDANRLDELGDLGRSVQQMAERLDGHAKGQKRFLGDIAHELCSPIARMQASLGILQQRAETGADEKSQRYMGKLEGELQHMSALVNELLSFSKANLRSEVKLKPLLVAPLVRRTLQREDASEEAGTAKVEVPDHFVVMADEEMLSRAIGNLVRNAQRYAVGCGPVEVSATRANGHVSITVSDRGPGVSAEALPRLLEPFYRPDIARSRESGGVGLGLAIVKSCTEACGGKVEIANREGGGLSVTLRLMADSGTDTARAG</sequence>
<dbReference type="SMART" id="SM00304">
    <property type="entry name" value="HAMP"/>
    <property type="match status" value="1"/>
</dbReference>
<evidence type="ECO:0000259" key="12">
    <source>
        <dbReference type="PROSITE" id="PS50109"/>
    </source>
</evidence>
<keyword evidence="4" id="KW-1003">Cell membrane</keyword>
<comment type="catalytic activity">
    <reaction evidence="1">
        <text>ATP + protein L-histidine = ADP + protein N-phospho-L-histidine.</text>
        <dbReference type="EC" id="2.7.13.3"/>
    </reaction>
</comment>
<keyword evidence="11" id="KW-1133">Transmembrane helix</keyword>
<dbReference type="SMART" id="SM00387">
    <property type="entry name" value="HATPase_c"/>
    <property type="match status" value="1"/>
</dbReference>
<evidence type="ECO:0000256" key="9">
    <source>
        <dbReference type="ARBA" id="ARBA00022840"/>
    </source>
</evidence>
<dbReference type="EC" id="2.7.13.3" evidence="3"/>
<keyword evidence="6" id="KW-0808">Transferase</keyword>
<keyword evidence="7" id="KW-0547">Nucleotide-binding</keyword>
<dbReference type="InterPro" id="IPR036890">
    <property type="entry name" value="HATPase_C_sf"/>
</dbReference>
<keyword evidence="11" id="KW-0812">Transmembrane</keyword>
<evidence type="ECO:0000313" key="14">
    <source>
        <dbReference type="EMBL" id="RBP42666.1"/>
    </source>
</evidence>
<dbReference type="InterPro" id="IPR036097">
    <property type="entry name" value="HisK_dim/P_sf"/>
</dbReference>
<dbReference type="AlphaFoldDB" id="A0A366HIT5"/>
<evidence type="ECO:0000256" key="1">
    <source>
        <dbReference type="ARBA" id="ARBA00000085"/>
    </source>
</evidence>
<evidence type="ECO:0000256" key="3">
    <source>
        <dbReference type="ARBA" id="ARBA00012438"/>
    </source>
</evidence>
<proteinExistence type="predicted"/>
<evidence type="ECO:0000256" key="7">
    <source>
        <dbReference type="ARBA" id="ARBA00022741"/>
    </source>
</evidence>
<evidence type="ECO:0000259" key="13">
    <source>
        <dbReference type="PROSITE" id="PS50885"/>
    </source>
</evidence>
<dbReference type="Pfam" id="PF00672">
    <property type="entry name" value="HAMP"/>
    <property type="match status" value="1"/>
</dbReference>
<keyword evidence="11" id="KW-0472">Membrane</keyword>
<dbReference type="CDD" id="cd06225">
    <property type="entry name" value="HAMP"/>
    <property type="match status" value="1"/>
</dbReference>
<evidence type="ECO:0000256" key="5">
    <source>
        <dbReference type="ARBA" id="ARBA00022553"/>
    </source>
</evidence>
<feature type="domain" description="Histidine kinase" evidence="12">
    <location>
        <begin position="314"/>
        <end position="529"/>
    </location>
</feature>
<dbReference type="Gene3D" id="3.30.565.10">
    <property type="entry name" value="Histidine kinase-like ATPase, C-terminal domain"/>
    <property type="match status" value="1"/>
</dbReference>
<keyword evidence="5" id="KW-0597">Phosphoprotein</keyword>
<reference evidence="14 15" key="1">
    <citation type="submission" date="2018-06" db="EMBL/GenBank/DDBJ databases">
        <title>Genomic Encyclopedia of Type Strains, Phase IV (KMG-IV): sequencing the most valuable type-strain genomes for metagenomic binning, comparative biology and taxonomic classification.</title>
        <authorList>
            <person name="Goeker M."/>
        </authorList>
    </citation>
    <scope>NUCLEOTIDE SEQUENCE [LARGE SCALE GENOMIC DNA]</scope>
    <source>
        <strain evidence="14 15">DSM 25532</strain>
    </source>
</reference>
<keyword evidence="8 14" id="KW-0418">Kinase</keyword>
<evidence type="ECO:0000256" key="2">
    <source>
        <dbReference type="ARBA" id="ARBA00004651"/>
    </source>
</evidence>
<evidence type="ECO:0000256" key="11">
    <source>
        <dbReference type="SAM" id="Phobius"/>
    </source>
</evidence>
<dbReference type="OrthoDB" id="9804645at2"/>
<dbReference type="EMBL" id="QNRR01000006">
    <property type="protein sequence ID" value="RBP42666.1"/>
    <property type="molecule type" value="Genomic_DNA"/>
</dbReference>
<dbReference type="PANTHER" id="PTHR44936">
    <property type="entry name" value="SENSOR PROTEIN CREC"/>
    <property type="match status" value="1"/>
</dbReference>
<protein>
    <recommendedName>
        <fullName evidence="3">histidine kinase</fullName>
        <ecNumber evidence="3">2.7.13.3</ecNumber>
    </recommendedName>
</protein>
<dbReference type="Pfam" id="PF02518">
    <property type="entry name" value="HATPase_c"/>
    <property type="match status" value="1"/>
</dbReference>
<dbReference type="GO" id="GO:0000155">
    <property type="term" value="F:phosphorelay sensor kinase activity"/>
    <property type="evidence" value="ECO:0007669"/>
    <property type="project" value="InterPro"/>
</dbReference>
<evidence type="ECO:0000256" key="8">
    <source>
        <dbReference type="ARBA" id="ARBA00022777"/>
    </source>
</evidence>
<keyword evidence="9" id="KW-0067">ATP-binding</keyword>
<dbReference type="PANTHER" id="PTHR44936:SF10">
    <property type="entry name" value="SENSOR PROTEIN RSTB"/>
    <property type="match status" value="1"/>
</dbReference>
<evidence type="ECO:0000256" key="10">
    <source>
        <dbReference type="SAM" id="MobiDB-lite"/>
    </source>
</evidence>
<dbReference type="PROSITE" id="PS50885">
    <property type="entry name" value="HAMP"/>
    <property type="match status" value="1"/>
</dbReference>
<feature type="domain" description="HAMP" evidence="13">
    <location>
        <begin position="253"/>
        <end position="306"/>
    </location>
</feature>